<dbReference type="Proteomes" id="UP000593577">
    <property type="component" value="Unassembled WGS sequence"/>
</dbReference>
<evidence type="ECO:0000313" key="2">
    <source>
        <dbReference type="Proteomes" id="UP000593577"/>
    </source>
</evidence>
<reference evidence="1 2" key="1">
    <citation type="journal article" date="2019" name="Genome Biol. Evol.">
        <title>Insights into the evolution of the New World diploid cottons (Gossypium, subgenus Houzingenia) based on genome sequencing.</title>
        <authorList>
            <person name="Grover C.E."/>
            <person name="Arick M.A. 2nd"/>
            <person name="Thrash A."/>
            <person name="Conover J.L."/>
            <person name="Sanders W.S."/>
            <person name="Peterson D.G."/>
            <person name="Frelichowski J.E."/>
            <person name="Scheffler J.A."/>
            <person name="Scheffler B.E."/>
            <person name="Wendel J.F."/>
        </authorList>
    </citation>
    <scope>NUCLEOTIDE SEQUENCE [LARGE SCALE GENOMIC DNA]</scope>
    <source>
        <strain evidence="1">185</strain>
        <tissue evidence="1">Leaf</tissue>
    </source>
</reference>
<name>A0A7J8XAR5_GOSAI</name>
<proteinExistence type="predicted"/>
<keyword evidence="2" id="KW-1185">Reference proteome</keyword>
<accession>A0A7J8XAR5</accession>
<evidence type="ECO:0000313" key="1">
    <source>
        <dbReference type="EMBL" id="MBA0684024.1"/>
    </source>
</evidence>
<sequence length="125" mass="14670">VLYSQLLWQPECLLDKFLVGSRVGVGRYSVRKKRLLKIFTSRYCCRKLSERNWRNLHARDPSQGRNRMLVQGVLRPMVALPLHREHLLRKYQPISTETTGFSLVLQPLVLLWDGISTLKTRSKRP</sequence>
<dbReference type="AlphaFoldDB" id="A0A7J8XAR5"/>
<feature type="non-terminal residue" evidence="1">
    <location>
        <position position="1"/>
    </location>
</feature>
<comment type="caution">
    <text evidence="1">The sequence shown here is derived from an EMBL/GenBank/DDBJ whole genome shotgun (WGS) entry which is preliminary data.</text>
</comment>
<organism evidence="1 2">
    <name type="scientific">Gossypium aridum</name>
    <name type="common">American cotton</name>
    <name type="synonym">Erioxylum aridum</name>
    <dbReference type="NCBI Taxonomy" id="34290"/>
    <lineage>
        <taxon>Eukaryota</taxon>
        <taxon>Viridiplantae</taxon>
        <taxon>Streptophyta</taxon>
        <taxon>Embryophyta</taxon>
        <taxon>Tracheophyta</taxon>
        <taxon>Spermatophyta</taxon>
        <taxon>Magnoliopsida</taxon>
        <taxon>eudicotyledons</taxon>
        <taxon>Gunneridae</taxon>
        <taxon>Pentapetalae</taxon>
        <taxon>rosids</taxon>
        <taxon>malvids</taxon>
        <taxon>Malvales</taxon>
        <taxon>Malvaceae</taxon>
        <taxon>Malvoideae</taxon>
        <taxon>Gossypium</taxon>
    </lineage>
</organism>
<dbReference type="EMBL" id="JABFAA010000006">
    <property type="protein sequence ID" value="MBA0684024.1"/>
    <property type="molecule type" value="Genomic_DNA"/>
</dbReference>
<gene>
    <name evidence="1" type="ORF">Goari_025637</name>
</gene>
<protein>
    <submittedName>
        <fullName evidence="1">Uncharacterized protein</fullName>
    </submittedName>
</protein>
<feature type="non-terminal residue" evidence="1">
    <location>
        <position position="125"/>
    </location>
</feature>